<evidence type="ECO:0000256" key="2">
    <source>
        <dbReference type="ARBA" id="ARBA00022692"/>
    </source>
</evidence>
<feature type="transmembrane region" description="Helical" evidence="5">
    <location>
        <begin position="451"/>
        <end position="470"/>
    </location>
</feature>
<keyword evidence="4 5" id="KW-0472">Membrane</keyword>
<feature type="transmembrane region" description="Helical" evidence="5">
    <location>
        <begin position="163"/>
        <end position="186"/>
    </location>
</feature>
<feature type="transmembrane region" description="Helical" evidence="5">
    <location>
        <begin position="393"/>
        <end position="413"/>
    </location>
</feature>
<feature type="transmembrane region" description="Helical" evidence="5">
    <location>
        <begin position="192"/>
        <end position="213"/>
    </location>
</feature>
<evidence type="ECO:0000256" key="3">
    <source>
        <dbReference type="ARBA" id="ARBA00022989"/>
    </source>
</evidence>
<dbReference type="PIRSF" id="PIRSF006060">
    <property type="entry name" value="AA_transporter"/>
    <property type="match status" value="1"/>
</dbReference>
<keyword evidence="6" id="KW-1185">Reference proteome</keyword>
<feature type="transmembrane region" description="Helical" evidence="5">
    <location>
        <begin position="75"/>
        <end position="101"/>
    </location>
</feature>
<feature type="transmembrane region" description="Helical" evidence="5">
    <location>
        <begin position="41"/>
        <end position="63"/>
    </location>
</feature>
<feature type="transmembrane region" description="Helical" evidence="5">
    <location>
        <begin position="268"/>
        <end position="291"/>
    </location>
</feature>
<dbReference type="PANTHER" id="PTHR11785">
    <property type="entry name" value="AMINO ACID TRANSPORTER"/>
    <property type="match status" value="1"/>
</dbReference>
<keyword evidence="3 5" id="KW-1133">Transmembrane helix</keyword>
<dbReference type="PANTHER" id="PTHR11785:SF512">
    <property type="entry name" value="SOBREMESA, ISOFORM B"/>
    <property type="match status" value="1"/>
</dbReference>
<dbReference type="Gene3D" id="1.20.1740.10">
    <property type="entry name" value="Amino acid/polyamine transporter I"/>
    <property type="match status" value="1"/>
</dbReference>
<keyword evidence="2 5" id="KW-0812">Transmembrane</keyword>
<dbReference type="Proteomes" id="UP001652625">
    <property type="component" value="Chromosome 15"/>
</dbReference>
<dbReference type="Pfam" id="PF13520">
    <property type="entry name" value="AA_permease_2"/>
    <property type="match status" value="1"/>
</dbReference>
<protein>
    <submittedName>
        <fullName evidence="7">B(0,+)-type amino acid transporter 1-like</fullName>
    </submittedName>
</protein>
<dbReference type="GeneID" id="136072131"/>
<evidence type="ECO:0000256" key="5">
    <source>
        <dbReference type="SAM" id="Phobius"/>
    </source>
</evidence>
<evidence type="ECO:0000256" key="1">
    <source>
        <dbReference type="ARBA" id="ARBA00004141"/>
    </source>
</evidence>
<feature type="transmembrane region" description="Helical" evidence="5">
    <location>
        <begin position="311"/>
        <end position="343"/>
    </location>
</feature>
<evidence type="ECO:0000313" key="6">
    <source>
        <dbReference type="Proteomes" id="UP001652625"/>
    </source>
</evidence>
<accession>A0ABM4DQ21</accession>
<dbReference type="RefSeq" id="XP_065676680.1">
    <property type="nucleotide sequence ID" value="XM_065820608.1"/>
</dbReference>
<sequence>MASTEVLSVSYRNSESTTSCEFTTSSCEVLYEKDKILIKKVGLLGCVSLIVGTMIGSGIFASTKDVFIHSQNTGTALLVWSGTGIFVALISLCYVELGTMIPLSGGEYSYYLEAFGELPAFVFSYTSTFFLKPASLAAILLASGDYMAEPFYASGCNPAERNLVAKIIAAFFLGLIVFANCASVRWSTYIQVLFTAAKLLAIVVIVVTGLVRLSQGYNNEFKNPFKKSNVSLSKLGYAFYGGLWAYDGWNNLNLVTEELRNPNHDLPLAILIGIPLVAVCYVLINISYLTVLTSTEIATSNAVAVTLADRIYGHFAFLIPLFIAFSSFGSANGSAFSGGRLLLVAARKKHLPKVIAMVHCEQQTPIPALVLTCVLAWISMIPESTNFTTLMNYFNFVAWIFYSLAIVALLWLRYKKPNAKRPFKVFIGIPIIVLFFSVYLVVSPYHDNPLESTYCLIVVLTGIPIYYGFVKYQITPQFVIKLFDKFTRMIQTLGNLEMPSIPDIIQDQKENALNEGISMQI</sequence>
<feature type="transmembrane region" description="Helical" evidence="5">
    <location>
        <begin position="425"/>
        <end position="445"/>
    </location>
</feature>
<reference evidence="7" key="1">
    <citation type="submission" date="2025-08" db="UniProtKB">
        <authorList>
            <consortium name="RefSeq"/>
        </authorList>
    </citation>
    <scope>IDENTIFICATION</scope>
</reference>
<name>A0ABM4DQ21_HYDVU</name>
<proteinExistence type="predicted"/>
<gene>
    <name evidence="7" type="primary">LOC136072131</name>
</gene>
<feature type="transmembrane region" description="Helical" evidence="5">
    <location>
        <begin position="121"/>
        <end position="142"/>
    </location>
</feature>
<evidence type="ECO:0000313" key="7">
    <source>
        <dbReference type="RefSeq" id="XP_065676680.1"/>
    </source>
</evidence>
<dbReference type="InterPro" id="IPR050598">
    <property type="entry name" value="AminoAcid_Transporter"/>
</dbReference>
<organism evidence="6 7">
    <name type="scientific">Hydra vulgaris</name>
    <name type="common">Hydra</name>
    <name type="synonym">Hydra attenuata</name>
    <dbReference type="NCBI Taxonomy" id="6087"/>
    <lineage>
        <taxon>Eukaryota</taxon>
        <taxon>Metazoa</taxon>
        <taxon>Cnidaria</taxon>
        <taxon>Hydrozoa</taxon>
        <taxon>Hydroidolina</taxon>
        <taxon>Anthoathecata</taxon>
        <taxon>Aplanulata</taxon>
        <taxon>Hydridae</taxon>
        <taxon>Hydra</taxon>
    </lineage>
</organism>
<dbReference type="InterPro" id="IPR002293">
    <property type="entry name" value="AA/rel_permease1"/>
</dbReference>
<evidence type="ECO:0000256" key="4">
    <source>
        <dbReference type="ARBA" id="ARBA00023136"/>
    </source>
</evidence>
<comment type="subcellular location">
    <subcellularLocation>
        <location evidence="1">Membrane</location>
        <topology evidence="1">Multi-pass membrane protein</topology>
    </subcellularLocation>
</comment>